<evidence type="ECO:0000259" key="7">
    <source>
        <dbReference type="PROSITE" id="PS50059"/>
    </source>
</evidence>
<keyword evidence="2 4" id="KW-0697">Rotamase</keyword>
<evidence type="ECO:0000256" key="3">
    <source>
        <dbReference type="ARBA" id="ARBA00023235"/>
    </source>
</evidence>
<accession>A0A919UL81</accession>
<evidence type="ECO:0000256" key="2">
    <source>
        <dbReference type="ARBA" id="ARBA00023110"/>
    </source>
</evidence>
<feature type="signal peptide" evidence="6">
    <location>
        <begin position="1"/>
        <end position="21"/>
    </location>
</feature>
<keyword evidence="6" id="KW-0732">Signal</keyword>
<evidence type="ECO:0000313" key="8">
    <source>
        <dbReference type="EMBL" id="GIG54463.1"/>
    </source>
</evidence>
<proteinExistence type="inferred from homology"/>
<dbReference type="RefSeq" id="WP_203654380.1">
    <property type="nucleotide sequence ID" value="NZ_BONR01000002.1"/>
</dbReference>
<comment type="similarity">
    <text evidence="5">Belongs to the FKBP-type PPIase family.</text>
</comment>
<dbReference type="GO" id="GO:0003755">
    <property type="term" value="F:peptidyl-prolyl cis-trans isomerase activity"/>
    <property type="evidence" value="ECO:0007669"/>
    <property type="project" value="UniProtKB-UniRule"/>
</dbReference>
<keyword evidence="9" id="KW-1185">Reference proteome</keyword>
<dbReference type="PROSITE" id="PS50059">
    <property type="entry name" value="FKBP_PPIASE"/>
    <property type="match status" value="1"/>
</dbReference>
<dbReference type="Gene3D" id="3.10.50.40">
    <property type="match status" value="1"/>
</dbReference>
<protein>
    <recommendedName>
        <fullName evidence="5">Peptidyl-prolyl cis-trans isomerase</fullName>
        <ecNumber evidence="5">5.2.1.8</ecNumber>
    </recommendedName>
</protein>
<dbReference type="Proteomes" id="UP000652354">
    <property type="component" value="Unassembled WGS sequence"/>
</dbReference>
<keyword evidence="3 4" id="KW-0413">Isomerase</keyword>
<feature type="chain" id="PRO_5038953606" description="Peptidyl-prolyl cis-trans isomerase" evidence="6">
    <location>
        <begin position="22"/>
        <end position="313"/>
    </location>
</feature>
<sequence>MRRLAVLAVASVTALALSACSNDSEAPDASASPSGGVEAITVAQSETLAPDIEFTAGLDYDVEETQVLWEGEGEPLVADQALLLDVYGESLVDGTVIINTFDGTPTPNLLSREMIGDAMYDALLGVRVGARVLVVTPPGDGVAESEPIALVVDVLPTRPVGDEVPPAEGMPTVSTLSSGEPQVTIHDGVEPTGDLQVSTLVRGSGPQISPASHVLANYSIVYYADSPADKDAGLEAGEQWAAGDVFDSSWAAEREPLLVDMDEVSAVPGLQQGLLDQTQGSQVMMVVPPSLGYPALGTMVFVVDILDVWNPEG</sequence>
<dbReference type="Pfam" id="PF00254">
    <property type="entry name" value="FKBP_C"/>
    <property type="match status" value="1"/>
</dbReference>
<dbReference type="AlphaFoldDB" id="A0A919UL81"/>
<dbReference type="SUPFAM" id="SSF54534">
    <property type="entry name" value="FKBP-like"/>
    <property type="match status" value="2"/>
</dbReference>
<evidence type="ECO:0000256" key="5">
    <source>
        <dbReference type="RuleBase" id="RU003915"/>
    </source>
</evidence>
<name>A0A919UL81_9MICO</name>
<feature type="domain" description="PPIase FKBP-type" evidence="7">
    <location>
        <begin position="216"/>
        <end position="313"/>
    </location>
</feature>
<comment type="caution">
    <text evidence="8">The sequence shown here is derived from an EMBL/GenBank/DDBJ whole genome shotgun (WGS) entry which is preliminary data.</text>
</comment>
<evidence type="ECO:0000256" key="1">
    <source>
        <dbReference type="ARBA" id="ARBA00000971"/>
    </source>
</evidence>
<evidence type="ECO:0000256" key="6">
    <source>
        <dbReference type="SAM" id="SignalP"/>
    </source>
</evidence>
<reference evidence="8" key="1">
    <citation type="submission" date="2021-01" db="EMBL/GenBank/DDBJ databases">
        <title>Whole genome shotgun sequence of Demequina activiva NBRC 110675.</title>
        <authorList>
            <person name="Komaki H."/>
            <person name="Tamura T."/>
        </authorList>
    </citation>
    <scope>NUCLEOTIDE SEQUENCE</scope>
    <source>
        <strain evidence="8">NBRC 110675</strain>
    </source>
</reference>
<dbReference type="InterPro" id="IPR001179">
    <property type="entry name" value="PPIase_FKBP_dom"/>
</dbReference>
<dbReference type="PROSITE" id="PS51257">
    <property type="entry name" value="PROKAR_LIPOPROTEIN"/>
    <property type="match status" value="1"/>
</dbReference>
<dbReference type="InterPro" id="IPR046357">
    <property type="entry name" value="PPIase_dom_sf"/>
</dbReference>
<evidence type="ECO:0000313" key="9">
    <source>
        <dbReference type="Proteomes" id="UP000652354"/>
    </source>
</evidence>
<comment type="catalytic activity">
    <reaction evidence="1 4 5">
        <text>[protein]-peptidylproline (omega=180) = [protein]-peptidylproline (omega=0)</text>
        <dbReference type="Rhea" id="RHEA:16237"/>
        <dbReference type="Rhea" id="RHEA-COMP:10747"/>
        <dbReference type="Rhea" id="RHEA-COMP:10748"/>
        <dbReference type="ChEBI" id="CHEBI:83833"/>
        <dbReference type="ChEBI" id="CHEBI:83834"/>
        <dbReference type="EC" id="5.2.1.8"/>
    </reaction>
</comment>
<organism evidence="8 9">
    <name type="scientific">Demequina activiva</name>
    <dbReference type="NCBI Taxonomy" id="1582364"/>
    <lineage>
        <taxon>Bacteria</taxon>
        <taxon>Bacillati</taxon>
        <taxon>Actinomycetota</taxon>
        <taxon>Actinomycetes</taxon>
        <taxon>Micrococcales</taxon>
        <taxon>Demequinaceae</taxon>
        <taxon>Demequina</taxon>
    </lineage>
</organism>
<dbReference type="EC" id="5.2.1.8" evidence="5"/>
<dbReference type="EMBL" id="BONR01000002">
    <property type="protein sequence ID" value="GIG54463.1"/>
    <property type="molecule type" value="Genomic_DNA"/>
</dbReference>
<gene>
    <name evidence="8" type="ORF">Dac01nite_12150</name>
</gene>
<evidence type="ECO:0000256" key="4">
    <source>
        <dbReference type="PROSITE-ProRule" id="PRU00277"/>
    </source>
</evidence>